<organism evidence="1 2">
    <name type="scientific">Blattamonas nauphoetae</name>
    <dbReference type="NCBI Taxonomy" id="2049346"/>
    <lineage>
        <taxon>Eukaryota</taxon>
        <taxon>Metamonada</taxon>
        <taxon>Preaxostyla</taxon>
        <taxon>Oxymonadida</taxon>
        <taxon>Blattamonas</taxon>
    </lineage>
</organism>
<reference evidence="1 2" key="1">
    <citation type="journal article" date="2022" name="bioRxiv">
        <title>Genomics of Preaxostyla Flagellates Illuminates Evolutionary Transitions and the Path Towards Mitochondrial Loss.</title>
        <authorList>
            <person name="Novak L.V.F."/>
            <person name="Treitli S.C."/>
            <person name="Pyrih J."/>
            <person name="Halakuc P."/>
            <person name="Pipaliya S.V."/>
            <person name="Vacek V."/>
            <person name="Brzon O."/>
            <person name="Soukal P."/>
            <person name="Eme L."/>
            <person name="Dacks J.B."/>
            <person name="Karnkowska A."/>
            <person name="Elias M."/>
            <person name="Hampl V."/>
        </authorList>
    </citation>
    <scope>NUCLEOTIDE SEQUENCE [LARGE SCALE GENOMIC DNA]</scope>
    <source>
        <strain evidence="1">NAU3</strain>
        <tissue evidence="1">Gut</tissue>
    </source>
</reference>
<name>A0ABQ9WVD7_9EUKA</name>
<keyword evidence="2" id="KW-1185">Reference proteome</keyword>
<evidence type="ECO:0000313" key="1">
    <source>
        <dbReference type="EMBL" id="KAK2943278.1"/>
    </source>
</evidence>
<dbReference type="Proteomes" id="UP001281761">
    <property type="component" value="Unassembled WGS sequence"/>
</dbReference>
<proteinExistence type="predicted"/>
<sequence length="501" mass="57029">MERLARAGPSQSGIIGLRQFFHVEDQDSKRLFPFDMNVMTERLMSLLFENVCRSISMHSSTGDAPSVPLPHMRALNFLLSYNANIRLFIHRARMLQPPPFSFVTPPYISHSLTYLLGLDDTFIPRMEYQLPFFTTHTSHFKDLFNASVNFLSDVIGTDGDEIIHTRFVTLTTSSVRQTMRVLDKLIATRKNTDKSEDEKGVGFEESFLQNKQEWIAFLNHPHPVSQPLPDNLDDYLLPIERFIIFRQFIPHEALNCLIQMSETSLTFANLPSHPLETIISRAIQTTHPSSPLVLVTPPSLVDLSHQLKYVTKTTDITPLSGVPPVVMASIPISSEVGQHTLIDFIAPLNIHFSFSLFGPIPNADLSLRFFQEMIKTGAARPRNRNTASPLHLDRGAVLRTSLHVPSQHDRAIIIHHSLSTHLNPLLPVPTMSPEIRFTRREFQQKRIAQIEFSRNAVRRHVSFLYSKSQLISNLKADSDLDDILLSQQRFPIFPDRDNGYV</sequence>
<protein>
    <submittedName>
        <fullName evidence="1">Uncharacterized protein</fullName>
    </submittedName>
</protein>
<evidence type="ECO:0000313" key="2">
    <source>
        <dbReference type="Proteomes" id="UP001281761"/>
    </source>
</evidence>
<accession>A0ABQ9WVD7</accession>
<comment type="caution">
    <text evidence="1">The sequence shown here is derived from an EMBL/GenBank/DDBJ whole genome shotgun (WGS) entry which is preliminary data.</text>
</comment>
<dbReference type="EMBL" id="JARBJD010000354">
    <property type="protein sequence ID" value="KAK2943278.1"/>
    <property type="molecule type" value="Genomic_DNA"/>
</dbReference>
<gene>
    <name evidence="1" type="ORF">BLNAU_21802</name>
</gene>